<dbReference type="Gene3D" id="2.130.10.10">
    <property type="entry name" value="YVTN repeat-like/Quinoprotein amine dehydrogenase"/>
    <property type="match status" value="1"/>
</dbReference>
<keyword evidence="1" id="KW-0732">Signal</keyword>
<sequence>MLKYFGGASVLALCLASASFAHDTHNHDHEHAEKHDHDHGDVTLYRIFVGDHEAGKVTAFDLTEPDHRWSFDTTGQVKLYPVAGGAAVAAVQSDNDQVDFITSGISFRDHGDHADIEIADPAAAEKSLQGPRPFHVVSHGGKVSINYDKGGYAELLDEHELSHGHVETTRFDQARAHHGFVTPMGEYTLSTVASDAQVTGDESVPRLGLQAFDADGKAQGDLAACTAIHGEAFSGAYLAAGCKEGVLTATPEENGVAFKLLPYPADFPKDVTTGTILGSKSVQMFLGNHGADGLVVIDPVDEPQMRRISLPFRRVDFALDPAKAADAYVLTEDGQLHRIDMLDGKIEASAKITAPYSMDGHWNDPRPRIAVAGDEVVVTDPNAGVVRRIATKDLSEIGTVKVEGKPYNIAVTGGSGVVH</sequence>
<dbReference type="InterPro" id="IPR011044">
    <property type="entry name" value="Quino_amine_DH_bsu"/>
</dbReference>
<dbReference type="EMBL" id="FXTK01000037">
    <property type="protein sequence ID" value="SMO98837.1"/>
    <property type="molecule type" value="Genomic_DNA"/>
</dbReference>
<evidence type="ECO:0000256" key="1">
    <source>
        <dbReference type="SAM" id="SignalP"/>
    </source>
</evidence>
<dbReference type="OrthoDB" id="9810636at2"/>
<feature type="chain" id="PRO_5022181913" description="Zinc transport system substrate-binding protein" evidence="1">
    <location>
        <begin position="22"/>
        <end position="419"/>
    </location>
</feature>
<dbReference type="Proteomes" id="UP000319014">
    <property type="component" value="Unassembled WGS sequence"/>
</dbReference>
<name>A0A521FRI1_9RHOB</name>
<dbReference type="SUPFAM" id="SSF50969">
    <property type="entry name" value="YVTN repeat-like/Quinoprotein amine dehydrogenase"/>
    <property type="match status" value="1"/>
</dbReference>
<organism evidence="2 3">
    <name type="scientific">Paracoccus laeviglucosivorans</name>
    <dbReference type="NCBI Taxonomy" id="1197861"/>
    <lineage>
        <taxon>Bacteria</taxon>
        <taxon>Pseudomonadati</taxon>
        <taxon>Pseudomonadota</taxon>
        <taxon>Alphaproteobacteria</taxon>
        <taxon>Rhodobacterales</taxon>
        <taxon>Paracoccaceae</taxon>
        <taxon>Paracoccus</taxon>
    </lineage>
</organism>
<proteinExistence type="predicted"/>
<gene>
    <name evidence="2" type="ORF">SAMN06265221_1378</name>
</gene>
<dbReference type="AlphaFoldDB" id="A0A521FRI1"/>
<protein>
    <recommendedName>
        <fullName evidence="4">Zinc transport system substrate-binding protein</fullName>
    </recommendedName>
</protein>
<evidence type="ECO:0000313" key="2">
    <source>
        <dbReference type="EMBL" id="SMO98837.1"/>
    </source>
</evidence>
<evidence type="ECO:0000313" key="3">
    <source>
        <dbReference type="Proteomes" id="UP000319014"/>
    </source>
</evidence>
<feature type="signal peptide" evidence="1">
    <location>
        <begin position="1"/>
        <end position="21"/>
    </location>
</feature>
<evidence type="ECO:0008006" key="4">
    <source>
        <dbReference type="Google" id="ProtNLM"/>
    </source>
</evidence>
<dbReference type="InterPro" id="IPR015943">
    <property type="entry name" value="WD40/YVTN_repeat-like_dom_sf"/>
</dbReference>
<dbReference type="RefSeq" id="WP_142664981.1">
    <property type="nucleotide sequence ID" value="NZ_FXTK01000037.1"/>
</dbReference>
<accession>A0A521FRI1</accession>
<reference evidence="2 3" key="1">
    <citation type="submission" date="2017-05" db="EMBL/GenBank/DDBJ databases">
        <authorList>
            <person name="Varghese N."/>
            <person name="Submissions S."/>
        </authorList>
    </citation>
    <scope>NUCLEOTIDE SEQUENCE [LARGE SCALE GENOMIC DNA]</scope>
    <source>
        <strain evidence="2 3">DSM 100094</strain>
    </source>
</reference>
<keyword evidence="3" id="KW-1185">Reference proteome</keyword>